<dbReference type="Proteomes" id="UP001497480">
    <property type="component" value="Unassembled WGS sequence"/>
</dbReference>
<keyword evidence="1" id="KW-0597">Phosphoprotein</keyword>
<organism evidence="3 4">
    <name type="scientific">Lupinus luteus</name>
    <name type="common">European yellow lupine</name>
    <dbReference type="NCBI Taxonomy" id="3873"/>
    <lineage>
        <taxon>Eukaryota</taxon>
        <taxon>Viridiplantae</taxon>
        <taxon>Streptophyta</taxon>
        <taxon>Embryophyta</taxon>
        <taxon>Tracheophyta</taxon>
        <taxon>Spermatophyta</taxon>
        <taxon>Magnoliopsida</taxon>
        <taxon>eudicotyledons</taxon>
        <taxon>Gunneridae</taxon>
        <taxon>Pentapetalae</taxon>
        <taxon>rosids</taxon>
        <taxon>fabids</taxon>
        <taxon>Fabales</taxon>
        <taxon>Fabaceae</taxon>
        <taxon>Papilionoideae</taxon>
        <taxon>50 kb inversion clade</taxon>
        <taxon>genistoids sensu lato</taxon>
        <taxon>core genistoids</taxon>
        <taxon>Genisteae</taxon>
        <taxon>Lupinus</taxon>
    </lineage>
</organism>
<dbReference type="Pfam" id="PF00072">
    <property type="entry name" value="Response_reg"/>
    <property type="match status" value="1"/>
</dbReference>
<dbReference type="SUPFAM" id="SSF52172">
    <property type="entry name" value="CheY-like"/>
    <property type="match status" value="1"/>
</dbReference>
<dbReference type="AlphaFoldDB" id="A0AAV1XYQ0"/>
<proteinExistence type="predicted"/>
<evidence type="ECO:0000313" key="4">
    <source>
        <dbReference type="Proteomes" id="UP001497480"/>
    </source>
</evidence>
<dbReference type="PROSITE" id="PS50110">
    <property type="entry name" value="RESPONSE_REGULATORY"/>
    <property type="match status" value="1"/>
</dbReference>
<dbReference type="PANTHER" id="PTHR43228">
    <property type="entry name" value="TWO-COMPONENT RESPONSE REGULATOR"/>
    <property type="match status" value="1"/>
</dbReference>
<keyword evidence="4" id="KW-1185">Reference proteome</keyword>
<reference evidence="3 4" key="1">
    <citation type="submission" date="2024-03" db="EMBL/GenBank/DDBJ databases">
        <authorList>
            <person name="Martinez-Hernandez J."/>
        </authorList>
    </citation>
    <scope>NUCLEOTIDE SEQUENCE [LARGE SCALE GENOMIC DNA]</scope>
</reference>
<gene>
    <name evidence="3" type="ORF">LLUT_LOCUS27899</name>
</gene>
<evidence type="ECO:0000259" key="2">
    <source>
        <dbReference type="PROSITE" id="PS50110"/>
    </source>
</evidence>
<evidence type="ECO:0000313" key="3">
    <source>
        <dbReference type="EMBL" id="CAL0326839.1"/>
    </source>
</evidence>
<evidence type="ECO:0000256" key="1">
    <source>
        <dbReference type="PROSITE-ProRule" id="PRU00169"/>
    </source>
</evidence>
<dbReference type="InterPro" id="IPR052048">
    <property type="entry name" value="ST_Response_Regulator"/>
</dbReference>
<dbReference type="InterPro" id="IPR001789">
    <property type="entry name" value="Sig_transdc_resp-reg_receiver"/>
</dbReference>
<accession>A0AAV1XYQ0</accession>
<name>A0AAV1XYQ0_LUPLU</name>
<dbReference type="CDD" id="cd17546">
    <property type="entry name" value="REC_hyHK_CKI1_RcsC-like"/>
    <property type="match status" value="1"/>
</dbReference>
<dbReference type="Gene3D" id="3.40.50.2300">
    <property type="match status" value="1"/>
</dbReference>
<dbReference type="GO" id="GO:0000160">
    <property type="term" value="P:phosphorelay signal transduction system"/>
    <property type="evidence" value="ECO:0007669"/>
    <property type="project" value="InterPro"/>
</dbReference>
<protein>
    <recommendedName>
        <fullName evidence="2">Response regulatory domain-containing protein</fullName>
    </recommendedName>
</protein>
<feature type="domain" description="Response regulatory" evidence="2">
    <location>
        <begin position="7"/>
        <end position="122"/>
    </location>
</feature>
<dbReference type="SMART" id="SM00448">
    <property type="entry name" value="REC"/>
    <property type="match status" value="1"/>
</dbReference>
<feature type="modified residue" description="4-aspartylphosphate" evidence="1">
    <location>
        <position position="57"/>
    </location>
</feature>
<dbReference type="PANTHER" id="PTHR43228:SF12">
    <property type="entry name" value="TWO-COMPONENT RESPONSE REGULATOR 24"/>
    <property type="match status" value="1"/>
</dbReference>
<dbReference type="EMBL" id="CAXHTB010000019">
    <property type="protein sequence ID" value="CAL0326839.1"/>
    <property type="molecule type" value="Genomic_DNA"/>
</dbReference>
<comment type="caution">
    <text evidence="3">The sequence shown here is derived from an EMBL/GenBank/DDBJ whole genome shotgun (WGS) entry which is preliminary data.</text>
</comment>
<dbReference type="InterPro" id="IPR011006">
    <property type="entry name" value="CheY-like_superfamily"/>
</dbReference>
<sequence length="124" mass="13845">MRSHHLTALVVDDDTMVRMIHQRMLNSVGVENEAVQNGKEAIDIHHSGQTFDLILMDIDMPVMNGIEATKKLRSMGIHSIIAGVSARTIDENTQEFIEAGLDAYLEKPLNISKITSIIHKINKL</sequence>